<protein>
    <submittedName>
        <fullName evidence="6">IS3 family transposase</fullName>
    </submittedName>
</protein>
<dbReference type="InterPro" id="IPR025948">
    <property type="entry name" value="HTH-like_dom"/>
</dbReference>
<accession>A0A5X6MMV6</accession>
<dbReference type="InterPro" id="IPR009057">
    <property type="entry name" value="Homeodomain-like_sf"/>
</dbReference>
<dbReference type="NCBIfam" id="NF006928">
    <property type="entry name" value="PRK09413.1"/>
    <property type="match status" value="1"/>
</dbReference>
<evidence type="ECO:0000256" key="2">
    <source>
        <dbReference type="SAM" id="Coils"/>
    </source>
</evidence>
<organism evidence="6">
    <name type="scientific">Salmonella enterica subsp. enterica serovar Kentucky</name>
    <dbReference type="NCBI Taxonomy" id="192955"/>
    <lineage>
        <taxon>Bacteria</taxon>
        <taxon>Pseudomonadati</taxon>
        <taxon>Pseudomonadota</taxon>
        <taxon>Gammaproteobacteria</taxon>
        <taxon>Enterobacterales</taxon>
        <taxon>Enterobacteriaceae</taxon>
        <taxon>Salmonella</taxon>
    </lineage>
</organism>
<keyword evidence="2" id="KW-0175">Coiled coil</keyword>
<dbReference type="InterPro" id="IPR012337">
    <property type="entry name" value="RNaseH-like_sf"/>
</dbReference>
<dbReference type="Gene3D" id="3.30.420.10">
    <property type="entry name" value="Ribonuclease H-like superfamily/Ribonuclease H"/>
    <property type="match status" value="1"/>
</dbReference>
<evidence type="ECO:0000259" key="3">
    <source>
        <dbReference type="PROSITE" id="PS50994"/>
    </source>
</evidence>
<dbReference type="EMBL" id="AAHULV010000086">
    <property type="protein sequence ID" value="ECA4917950.1"/>
    <property type="molecule type" value="Genomic_DNA"/>
</dbReference>
<dbReference type="PROSITE" id="PS50994">
    <property type="entry name" value="INTEGRASE"/>
    <property type="match status" value="1"/>
</dbReference>
<reference evidence="4" key="2">
    <citation type="submission" date="2019-06" db="EMBL/GenBank/DDBJ databases">
        <authorList>
            <consortium name="GenomeTrakr network: Whole genome sequencing for foodborne pathogen traceback"/>
        </authorList>
    </citation>
    <scope>NUCLEOTIDE SEQUENCE</scope>
    <source>
        <strain evidence="4">FSIS21924118</strain>
        <strain evidence="5">FSIS31801101</strain>
    </source>
</reference>
<dbReference type="EMBL" id="AAHQMV010000072">
    <property type="protein sequence ID" value="EBZ2434819.1"/>
    <property type="molecule type" value="Genomic_DNA"/>
</dbReference>
<evidence type="ECO:0000313" key="4">
    <source>
        <dbReference type="EMBL" id="EBO2528319.1"/>
    </source>
</evidence>
<dbReference type="SUPFAM" id="SSF46689">
    <property type="entry name" value="Homeodomain-like"/>
    <property type="match status" value="1"/>
</dbReference>
<dbReference type="EMBL" id="AAGHXO010000168">
    <property type="protein sequence ID" value="EBO2528319.1"/>
    <property type="molecule type" value="Genomic_DNA"/>
</dbReference>
<dbReference type="PANTHER" id="PTHR37936">
    <property type="entry name" value="TRANSPOSASE INSC FOR INSERTION ELEMENT IS2A-RELATED"/>
    <property type="match status" value="1"/>
</dbReference>
<feature type="coiled-coil region" evidence="2">
    <location>
        <begin position="73"/>
        <end position="100"/>
    </location>
</feature>
<comment type="similarity">
    <text evidence="1">Belongs to the transposase 8 family.</text>
</comment>
<dbReference type="NCBIfam" id="NF006918">
    <property type="entry name" value="PRK09409.1"/>
    <property type="match status" value="1"/>
</dbReference>
<dbReference type="InterPro" id="IPR002514">
    <property type="entry name" value="Transposase_8"/>
</dbReference>
<dbReference type="NCBIfam" id="NF033516">
    <property type="entry name" value="transpos_IS3"/>
    <property type="match status" value="1"/>
</dbReference>
<dbReference type="PANTHER" id="PTHR37936:SF3">
    <property type="entry name" value="TRANSPOSASE INSC FOR INSERTION ELEMENT IS2A-RELATED"/>
    <property type="match status" value="1"/>
</dbReference>
<sequence>MIDVLGPEKRRRRTTQEKIAIVQQSFEPGMTVSLVARQHGVAASQLFLWRKQYQEGSLTAVAAGEQVVPASELAAAMKQIKELQRLLGKKTMENELLKEAVEYGRAKKLDSARALIARGWGVSLVSRCLRVSRAQLHVILRRTDDWKDGRRSRHSDDTDVLLRIHHVIGELPTYGYRRVWALLRRQAELDGMPAINAKRVYRIMRQNALLLERKTAVPPSKRAHTGKVAVKESNQRWCSDGFEFRCDNGEKLRVTFALDCCDREALHWAVTTGGFDSETVQDVMLGAVERRFGNELPASPVEWLTDNGSCYRANETRQFARMLGLEPKNTAVRSPESNGIAESFVKTIKRDYISIMPKPDGLTAAKNLAEAFEHYNEWHPHSA</sequence>
<dbReference type="AlphaFoldDB" id="A0A5X6MMV6"/>
<feature type="domain" description="Integrase catalytic" evidence="3">
    <location>
        <begin position="228"/>
        <end position="383"/>
    </location>
</feature>
<dbReference type="GO" id="GO:0004803">
    <property type="term" value="F:transposase activity"/>
    <property type="evidence" value="ECO:0007669"/>
    <property type="project" value="InterPro"/>
</dbReference>
<dbReference type="Pfam" id="PF13276">
    <property type="entry name" value="HTH_21"/>
    <property type="match status" value="1"/>
</dbReference>
<dbReference type="InterPro" id="IPR001584">
    <property type="entry name" value="Integrase_cat-core"/>
</dbReference>
<evidence type="ECO:0000313" key="5">
    <source>
        <dbReference type="EMBL" id="EBZ2434819.1"/>
    </source>
</evidence>
<reference evidence="6" key="1">
    <citation type="submission" date="2018-12" db="EMBL/GenBank/DDBJ databases">
        <authorList>
            <consortium name="NARMS: The National Antimicrobial Resistance Monitoring System"/>
        </authorList>
    </citation>
    <scope>NUCLEOTIDE SEQUENCE</scope>
    <source>
        <strain evidence="6">FSIS11816699</strain>
    </source>
</reference>
<proteinExistence type="inferred from homology"/>
<dbReference type="SUPFAM" id="SSF53098">
    <property type="entry name" value="Ribonuclease H-like"/>
    <property type="match status" value="1"/>
</dbReference>
<name>A0A5X6MMV6_SALET</name>
<evidence type="ECO:0000256" key="1">
    <source>
        <dbReference type="ARBA" id="ARBA00009964"/>
    </source>
</evidence>
<feature type="non-terminal residue" evidence="6">
    <location>
        <position position="383"/>
    </location>
</feature>
<dbReference type="InterPro" id="IPR036397">
    <property type="entry name" value="RNaseH_sf"/>
</dbReference>
<evidence type="ECO:0000313" key="6">
    <source>
        <dbReference type="EMBL" id="ECA4917950.1"/>
    </source>
</evidence>
<gene>
    <name evidence="5" type="ORF">D9A38_25510</name>
    <name evidence="6" type="ORF">ELM42_24920</name>
    <name evidence="4" type="ORF">FBD64_24715</name>
</gene>
<dbReference type="Pfam" id="PF00665">
    <property type="entry name" value="rve"/>
    <property type="match status" value="1"/>
</dbReference>
<dbReference type="InterPro" id="IPR048020">
    <property type="entry name" value="Transpos_IS3"/>
</dbReference>
<dbReference type="GO" id="GO:0015074">
    <property type="term" value="P:DNA integration"/>
    <property type="evidence" value="ECO:0007669"/>
    <property type="project" value="InterPro"/>
</dbReference>
<comment type="caution">
    <text evidence="6">The sequence shown here is derived from an EMBL/GenBank/DDBJ whole genome shotgun (WGS) entry which is preliminary data.</text>
</comment>
<dbReference type="GO" id="GO:0006313">
    <property type="term" value="P:DNA transposition"/>
    <property type="evidence" value="ECO:0007669"/>
    <property type="project" value="InterPro"/>
</dbReference>
<dbReference type="GO" id="GO:0003677">
    <property type="term" value="F:DNA binding"/>
    <property type="evidence" value="ECO:0007669"/>
    <property type="project" value="InterPro"/>
</dbReference>
<dbReference type="Pfam" id="PF01527">
    <property type="entry name" value="HTH_Tnp_1"/>
    <property type="match status" value="1"/>
</dbReference>